<organism evidence="2 3">
    <name type="scientific">Jejudonia soesokkakensis</name>
    <dbReference type="NCBI Taxonomy" id="1323432"/>
    <lineage>
        <taxon>Bacteria</taxon>
        <taxon>Pseudomonadati</taxon>
        <taxon>Bacteroidota</taxon>
        <taxon>Flavobacteriia</taxon>
        <taxon>Flavobacteriales</taxon>
        <taxon>Flavobacteriaceae</taxon>
        <taxon>Jejudonia</taxon>
    </lineage>
</organism>
<dbReference type="Proteomes" id="UP001596415">
    <property type="component" value="Unassembled WGS sequence"/>
</dbReference>
<gene>
    <name evidence="2" type="ORF">ACFQO1_00270</name>
</gene>
<evidence type="ECO:0000313" key="2">
    <source>
        <dbReference type="EMBL" id="MFC7356105.1"/>
    </source>
</evidence>
<evidence type="ECO:0000256" key="1">
    <source>
        <dbReference type="SAM" id="SignalP"/>
    </source>
</evidence>
<comment type="caution">
    <text evidence="2">The sequence shown here is derived from an EMBL/GenBank/DDBJ whole genome shotgun (WGS) entry which is preliminary data.</text>
</comment>
<sequence length="258" mass="28831">MKIKIIYFFLALLTLTSCGGGKAITGSSTANNSLALKDIIASHKKASPNFKTMAARVQLVYKDEKKEQSIVASLRIEKDKKIWIKASFLGVTIAKVLITPTSVSYYESVGKTYFQGDFSLLSEFLGTELSFEQAQAILLGQSIFQISNSGYKVDVVNNSYRLLPKKQPNDYITALFLEPTHFKVKSEMLSQPSESRLLTVNYGPYERLEGSVYPSEINIDATEGDDKTSIEINYRKIDLNVSVNFAFDIPDGYTEIRL</sequence>
<feature type="signal peptide" evidence="1">
    <location>
        <begin position="1"/>
        <end position="19"/>
    </location>
</feature>
<reference evidence="3" key="1">
    <citation type="journal article" date="2019" name="Int. J. Syst. Evol. Microbiol.">
        <title>The Global Catalogue of Microorganisms (GCM) 10K type strain sequencing project: providing services to taxonomists for standard genome sequencing and annotation.</title>
        <authorList>
            <consortium name="The Broad Institute Genomics Platform"/>
            <consortium name="The Broad Institute Genome Sequencing Center for Infectious Disease"/>
            <person name="Wu L."/>
            <person name="Ma J."/>
        </authorList>
    </citation>
    <scope>NUCLEOTIDE SEQUENCE [LARGE SCALE GENOMIC DNA]</scope>
    <source>
        <strain evidence="3">CGMCC 1.16306</strain>
    </source>
</reference>
<feature type="chain" id="PRO_5046361025" evidence="1">
    <location>
        <begin position="20"/>
        <end position="258"/>
    </location>
</feature>
<protein>
    <submittedName>
        <fullName evidence="2">DUF4292 domain-containing protein</fullName>
    </submittedName>
</protein>
<name>A0ABW2MQG3_9FLAO</name>
<dbReference type="InterPro" id="IPR025634">
    <property type="entry name" value="DUF4292"/>
</dbReference>
<proteinExistence type="predicted"/>
<keyword evidence="3" id="KW-1185">Reference proteome</keyword>
<dbReference type="EMBL" id="JBHTBN010000001">
    <property type="protein sequence ID" value="MFC7356105.1"/>
    <property type="molecule type" value="Genomic_DNA"/>
</dbReference>
<accession>A0ABW2MQG3</accession>
<dbReference type="Gene3D" id="2.50.20.10">
    <property type="entry name" value="Lipoprotein localisation LolA/LolB/LppX"/>
    <property type="match status" value="1"/>
</dbReference>
<dbReference type="RefSeq" id="WP_380215529.1">
    <property type="nucleotide sequence ID" value="NZ_JBHTBN010000001.1"/>
</dbReference>
<dbReference type="Pfam" id="PF14125">
    <property type="entry name" value="DUF4292"/>
    <property type="match status" value="1"/>
</dbReference>
<evidence type="ECO:0000313" key="3">
    <source>
        <dbReference type="Proteomes" id="UP001596415"/>
    </source>
</evidence>
<keyword evidence="1" id="KW-0732">Signal</keyword>
<dbReference type="PROSITE" id="PS51257">
    <property type="entry name" value="PROKAR_LIPOPROTEIN"/>
    <property type="match status" value="1"/>
</dbReference>